<evidence type="ECO:0000313" key="1">
    <source>
        <dbReference type="EMBL" id="KAF0928255.1"/>
    </source>
</evidence>
<dbReference type="EMBL" id="SPHZ02000003">
    <property type="protein sequence ID" value="KAF0928255.1"/>
    <property type="molecule type" value="Genomic_DNA"/>
</dbReference>
<comment type="caution">
    <text evidence="1">The sequence shown here is derived from an EMBL/GenBank/DDBJ whole genome shotgun (WGS) entry which is preliminary data.</text>
</comment>
<sequence length="101" mass="11042">MQIQACSFELECMVAKAETRRAVAGARRRRPAGELGSTRAVGRWSVGPYSVVHDHERAHLSRTSAPLLVDPPPPAHRNSLLCLGCLRPLPLPNETPRLARG</sequence>
<name>A0A6G1EUH5_9ORYZ</name>
<accession>A0A6G1EUH5</accession>
<gene>
    <name evidence="1" type="ORF">E2562_038992</name>
</gene>
<dbReference type="AlphaFoldDB" id="A0A6G1EUH5"/>
<dbReference type="Proteomes" id="UP000479710">
    <property type="component" value="Unassembled WGS sequence"/>
</dbReference>
<reference evidence="1 2" key="1">
    <citation type="submission" date="2019-11" db="EMBL/GenBank/DDBJ databases">
        <title>Whole genome sequence of Oryza granulata.</title>
        <authorList>
            <person name="Li W."/>
        </authorList>
    </citation>
    <scope>NUCLEOTIDE SEQUENCE [LARGE SCALE GENOMIC DNA]</scope>
    <source>
        <strain evidence="2">cv. Menghai</strain>
        <tissue evidence="1">Leaf</tissue>
    </source>
</reference>
<keyword evidence="2" id="KW-1185">Reference proteome</keyword>
<proteinExistence type="predicted"/>
<organism evidence="1 2">
    <name type="scientific">Oryza meyeriana var. granulata</name>
    <dbReference type="NCBI Taxonomy" id="110450"/>
    <lineage>
        <taxon>Eukaryota</taxon>
        <taxon>Viridiplantae</taxon>
        <taxon>Streptophyta</taxon>
        <taxon>Embryophyta</taxon>
        <taxon>Tracheophyta</taxon>
        <taxon>Spermatophyta</taxon>
        <taxon>Magnoliopsida</taxon>
        <taxon>Liliopsida</taxon>
        <taxon>Poales</taxon>
        <taxon>Poaceae</taxon>
        <taxon>BOP clade</taxon>
        <taxon>Oryzoideae</taxon>
        <taxon>Oryzeae</taxon>
        <taxon>Oryzinae</taxon>
        <taxon>Oryza</taxon>
        <taxon>Oryza meyeriana</taxon>
    </lineage>
</organism>
<evidence type="ECO:0000313" key="2">
    <source>
        <dbReference type="Proteomes" id="UP000479710"/>
    </source>
</evidence>
<protein>
    <submittedName>
        <fullName evidence="1">Uncharacterized protein</fullName>
    </submittedName>
</protein>